<dbReference type="AlphaFoldDB" id="A0A8R1XN28"/>
<reference evidence="3" key="1">
    <citation type="submission" date="2013-10" db="EMBL/GenBank/DDBJ databases">
        <title>Genome sequencing of Onchocerca volvulus.</title>
        <authorList>
            <person name="Cotton J."/>
            <person name="Tsai J."/>
            <person name="Stanley E."/>
            <person name="Tracey A."/>
            <person name="Holroyd N."/>
            <person name="Lustigman S."/>
            <person name="Berriman M."/>
        </authorList>
    </citation>
    <scope>NUCLEOTIDE SEQUENCE</scope>
</reference>
<keyword evidence="3" id="KW-1185">Reference proteome</keyword>
<protein>
    <submittedName>
        <fullName evidence="2">Uncharacterized protein</fullName>
    </submittedName>
</protein>
<dbReference type="Proteomes" id="UP000024404">
    <property type="component" value="Unassembled WGS sequence"/>
</dbReference>
<proteinExistence type="predicted"/>
<dbReference type="EnsemblMetazoa" id="OVOC12510.1">
    <property type="protein sequence ID" value="OVOC12510.1"/>
    <property type="gene ID" value="WBGene00249319"/>
</dbReference>
<sequence length="103" mass="12283">MRLKIGDNFDPVSRIRNKRPKDTSRQNRRTEDGEWENDVKLYEDYLCEEDSLFDTGNKVYSRRASLLTELNRINEILKEIKGKCEMRDDESAPEEGKRKAWKN</sequence>
<reference evidence="2" key="2">
    <citation type="submission" date="2022-06" db="UniProtKB">
        <authorList>
            <consortium name="EnsemblMetazoa"/>
        </authorList>
    </citation>
    <scope>IDENTIFICATION</scope>
</reference>
<feature type="compositionally biased region" description="Basic and acidic residues" evidence="1">
    <location>
        <begin position="20"/>
        <end position="33"/>
    </location>
</feature>
<name>A0A8R1XN28_ONCVO</name>
<accession>A0A8R1XN28</accession>
<evidence type="ECO:0000256" key="1">
    <source>
        <dbReference type="SAM" id="MobiDB-lite"/>
    </source>
</evidence>
<feature type="region of interest" description="Disordered" evidence="1">
    <location>
        <begin position="1"/>
        <end position="33"/>
    </location>
</feature>
<evidence type="ECO:0000313" key="2">
    <source>
        <dbReference type="EnsemblMetazoa" id="OVOC12510.1"/>
    </source>
</evidence>
<evidence type="ECO:0000313" key="3">
    <source>
        <dbReference type="Proteomes" id="UP000024404"/>
    </source>
</evidence>
<dbReference type="EMBL" id="CMVM020000502">
    <property type="status" value="NOT_ANNOTATED_CDS"/>
    <property type="molecule type" value="Genomic_DNA"/>
</dbReference>
<organism evidence="2 3">
    <name type="scientific">Onchocerca volvulus</name>
    <dbReference type="NCBI Taxonomy" id="6282"/>
    <lineage>
        <taxon>Eukaryota</taxon>
        <taxon>Metazoa</taxon>
        <taxon>Ecdysozoa</taxon>
        <taxon>Nematoda</taxon>
        <taxon>Chromadorea</taxon>
        <taxon>Rhabditida</taxon>
        <taxon>Spirurina</taxon>
        <taxon>Spiruromorpha</taxon>
        <taxon>Filarioidea</taxon>
        <taxon>Onchocercidae</taxon>
        <taxon>Onchocerca</taxon>
    </lineage>
</organism>
<feature type="region of interest" description="Disordered" evidence="1">
    <location>
        <begin position="84"/>
        <end position="103"/>
    </location>
</feature>